<dbReference type="SUPFAM" id="SSF51306">
    <property type="entry name" value="LexA/Signal peptidase"/>
    <property type="match status" value="1"/>
</dbReference>
<dbReference type="Gene3D" id="2.10.109.10">
    <property type="entry name" value="Umud Fragment, subunit A"/>
    <property type="match status" value="1"/>
</dbReference>
<proteinExistence type="inferred from homology"/>
<gene>
    <name evidence="6" type="ORF">ALAG00032_LOCUS11091</name>
</gene>
<comment type="subcellular location">
    <subcellularLocation>
        <location evidence="3">Mitochondrion inner membrane</location>
    </subcellularLocation>
</comment>
<feature type="domain" description="Peptidase S26" evidence="5">
    <location>
        <begin position="325"/>
        <end position="484"/>
    </location>
</feature>
<dbReference type="EC" id="3.4.21.-" evidence="3"/>
<feature type="chain" id="PRO_5031102998" description="Mitochondrial inner membrane protease subunit" evidence="4">
    <location>
        <begin position="17"/>
        <end position="492"/>
    </location>
</feature>
<feature type="active site" evidence="2">
    <location>
        <position position="353"/>
    </location>
</feature>
<keyword evidence="3" id="KW-0999">Mitochondrion inner membrane</keyword>
<dbReference type="NCBIfam" id="TIGR02227">
    <property type="entry name" value="sigpep_I_bact"/>
    <property type="match status" value="1"/>
</dbReference>
<keyword evidence="3" id="KW-0496">Mitochondrion</keyword>
<reference evidence="6" key="1">
    <citation type="submission" date="2021-01" db="EMBL/GenBank/DDBJ databases">
        <authorList>
            <person name="Corre E."/>
            <person name="Pelletier E."/>
            <person name="Niang G."/>
            <person name="Scheremetjew M."/>
            <person name="Finn R."/>
            <person name="Kale V."/>
            <person name="Holt S."/>
            <person name="Cochrane G."/>
            <person name="Meng A."/>
            <person name="Brown T."/>
            <person name="Cohen L."/>
        </authorList>
    </citation>
    <scope>NUCLEOTIDE SEQUENCE</scope>
    <source>
        <strain evidence="6">CCMP1510</strain>
    </source>
</reference>
<dbReference type="CDD" id="cd06530">
    <property type="entry name" value="S26_SPase_I"/>
    <property type="match status" value="1"/>
</dbReference>
<dbReference type="InterPro" id="IPR000223">
    <property type="entry name" value="Pept_S26A_signal_pept_1"/>
</dbReference>
<keyword evidence="3" id="KW-0472">Membrane</keyword>
<accession>A0A7S3JZV1</accession>
<comment type="similarity">
    <text evidence="1 3">Belongs to the peptidase S26 family.</text>
</comment>
<keyword evidence="4" id="KW-0732">Signal</keyword>
<evidence type="ECO:0000256" key="3">
    <source>
        <dbReference type="RuleBase" id="RU362041"/>
    </source>
</evidence>
<protein>
    <recommendedName>
        <fullName evidence="3">Mitochondrial inner membrane protease subunit</fullName>
        <ecNumber evidence="3">3.4.21.-</ecNumber>
    </recommendedName>
</protein>
<sequence>MLSFGSILFYVGVVLCSESILRVHSLIHHESRYFVRSTLKLSTYYYECTEFSIENDEKLKKLISNPLSACCKSGLPLSSLAEKILSDFQIVVYPYGYRRRDLAIYLEYTGTSTVYCNFGLSLLLNNKIVRTLHKNGGAILGNSTEWRCGLTFTQTNISPDKGRARNWGASAWKAIDEESNDDNISVCGWLQFFQFPPHSLSKAGTLLSCGQVIVPIVKKSSSSTRKSKLFNNLDLRYGEEYRIMAVNQGETFFISSDTQTNITIRPSYHNRRGPWPVTYPLYNEEIDWLQLNNPRTLIPRITHFFQGNTKKSKSWLQLPLALFFWLLASIAPLPMVLTATTYVGGLYYIPTSSMIPTLQPGDLLIVGNFGLRKPQLHRGDIVVFKPPPQLSGFSPRQKFIKRIAFVQGDTVVDNKMVTNQNNLPSICSAPASALEQAAKDSQGITLPPDTVWLLGDCSSVSIDSRVWGPLPISYLVGIPTYRVWPLNRFGPL</sequence>
<dbReference type="AlphaFoldDB" id="A0A7S3JZV1"/>
<dbReference type="EMBL" id="HBIJ01016640">
    <property type="protein sequence ID" value="CAE0370314.1"/>
    <property type="molecule type" value="Transcribed_RNA"/>
</dbReference>
<feature type="signal peptide" evidence="4">
    <location>
        <begin position="1"/>
        <end position="16"/>
    </location>
</feature>
<evidence type="ECO:0000259" key="5">
    <source>
        <dbReference type="Pfam" id="PF10502"/>
    </source>
</evidence>
<dbReference type="InterPro" id="IPR036286">
    <property type="entry name" value="LexA/Signal_pep-like_sf"/>
</dbReference>
<evidence type="ECO:0000256" key="4">
    <source>
        <dbReference type="SAM" id="SignalP"/>
    </source>
</evidence>
<dbReference type="GO" id="GO:0006465">
    <property type="term" value="P:signal peptide processing"/>
    <property type="evidence" value="ECO:0007669"/>
    <property type="project" value="InterPro"/>
</dbReference>
<dbReference type="GO" id="GO:0004252">
    <property type="term" value="F:serine-type endopeptidase activity"/>
    <property type="evidence" value="ECO:0007669"/>
    <property type="project" value="InterPro"/>
</dbReference>
<evidence type="ECO:0000313" key="6">
    <source>
        <dbReference type="EMBL" id="CAE0370314.1"/>
    </source>
</evidence>
<dbReference type="PANTHER" id="PTHR43390:SF1">
    <property type="entry name" value="CHLOROPLAST PROCESSING PEPTIDASE"/>
    <property type="match status" value="1"/>
</dbReference>
<evidence type="ECO:0000256" key="1">
    <source>
        <dbReference type="ARBA" id="ARBA00009370"/>
    </source>
</evidence>
<dbReference type="PANTHER" id="PTHR43390">
    <property type="entry name" value="SIGNAL PEPTIDASE I"/>
    <property type="match status" value="1"/>
</dbReference>
<dbReference type="InterPro" id="IPR019533">
    <property type="entry name" value="Peptidase_S26"/>
</dbReference>
<dbReference type="GO" id="GO:0005743">
    <property type="term" value="C:mitochondrial inner membrane"/>
    <property type="evidence" value="ECO:0007669"/>
    <property type="project" value="UniProtKB-SubCell"/>
</dbReference>
<dbReference type="Pfam" id="PF10502">
    <property type="entry name" value="Peptidase_S26"/>
    <property type="match status" value="1"/>
</dbReference>
<organism evidence="6">
    <name type="scientific">Aureoumbra lagunensis</name>
    <dbReference type="NCBI Taxonomy" id="44058"/>
    <lineage>
        <taxon>Eukaryota</taxon>
        <taxon>Sar</taxon>
        <taxon>Stramenopiles</taxon>
        <taxon>Ochrophyta</taxon>
        <taxon>Pelagophyceae</taxon>
        <taxon>Pelagomonadales</taxon>
        <taxon>Aureoumbra</taxon>
    </lineage>
</organism>
<keyword evidence="3" id="KW-0378">Hydrolase</keyword>
<keyword evidence="3" id="KW-0645">Protease</keyword>
<feature type="active site" evidence="2">
    <location>
        <position position="401"/>
    </location>
</feature>
<name>A0A7S3JZV1_9STRA</name>
<dbReference type="PRINTS" id="PR00727">
    <property type="entry name" value="LEADERPTASE"/>
</dbReference>
<evidence type="ECO:0000256" key="2">
    <source>
        <dbReference type="PIRSR" id="PIRSR600223-1"/>
    </source>
</evidence>